<proteinExistence type="predicted"/>
<dbReference type="EMBL" id="DP000238">
    <property type="protein sequence ID" value="ABK77438.1"/>
    <property type="molecule type" value="Genomic_DNA"/>
</dbReference>
<dbReference type="KEGG" id="csy:CENSYa_0805"/>
<dbReference type="Proteomes" id="UP000000758">
    <property type="component" value="Chromosome"/>
</dbReference>
<dbReference type="AlphaFoldDB" id="A0RVS1"/>
<reference evidence="1 2" key="1">
    <citation type="journal article" date="2006" name="Proc. Natl. Acad. Sci. U.S.A.">
        <title>Genomic analysis of the uncultivated marine crenarchaeote Cenarchaeum symbiosum.</title>
        <authorList>
            <person name="Hallam S.J."/>
            <person name="Konstantinidis K.T."/>
            <person name="Putnam N."/>
            <person name="Schleper C."/>
            <person name="Watanabe Y."/>
            <person name="Sugahara J."/>
            <person name="Preston C."/>
            <person name="de la Torre J."/>
            <person name="Richardson P.M."/>
            <person name="DeLong E.F."/>
        </authorList>
    </citation>
    <scope>NUCLEOTIDE SEQUENCE [LARGE SCALE GENOMIC DNA]</scope>
    <source>
        <strain evidence="2">A</strain>
    </source>
</reference>
<name>A0RVS1_CENSY</name>
<organism evidence="1 2">
    <name type="scientific">Cenarchaeum symbiosum (strain A)</name>
    <dbReference type="NCBI Taxonomy" id="414004"/>
    <lineage>
        <taxon>Archaea</taxon>
        <taxon>Nitrososphaerota</taxon>
        <taxon>Candidatus Cenarchaeales</taxon>
        <taxon>Candidatus Cenarchaeaceae</taxon>
        <taxon>Candidatus Cenarchaeum</taxon>
    </lineage>
</organism>
<protein>
    <submittedName>
        <fullName evidence="1">Uncharacterized protein</fullName>
    </submittedName>
</protein>
<gene>
    <name evidence="1" type="ordered locus">CENSYa_0805</name>
</gene>
<evidence type="ECO:0000313" key="2">
    <source>
        <dbReference type="Proteomes" id="UP000000758"/>
    </source>
</evidence>
<dbReference type="HOGENOM" id="CLU_2327147_0_0_2"/>
<sequence>MAPDHHNPVKTTVLRGVGHRQNRDSSHLNSFVSAGGVVCPLLRKAVFLARIPPRLLFPVQFLPAGVQCRHTGHLGQAIPWDVWRTVASQKCGECRSGA</sequence>
<keyword evidence="2" id="KW-1185">Reference proteome</keyword>
<dbReference type="EnsemblBacteria" id="ABK77438">
    <property type="protein sequence ID" value="ABK77438"/>
    <property type="gene ID" value="CENSYa_0805"/>
</dbReference>
<accession>A0RVS1</accession>
<dbReference type="STRING" id="414004.CENSYa_0805"/>
<evidence type="ECO:0000313" key="1">
    <source>
        <dbReference type="EMBL" id="ABK77438.1"/>
    </source>
</evidence>